<dbReference type="GO" id="GO:0004506">
    <property type="term" value="F:squalene monooxygenase activity"/>
    <property type="evidence" value="ECO:0007669"/>
    <property type="project" value="UniProtKB-UniRule"/>
</dbReference>
<dbReference type="GO" id="GO:0016126">
    <property type="term" value="P:sterol biosynthetic process"/>
    <property type="evidence" value="ECO:0007669"/>
    <property type="project" value="UniProtKB-UniRule"/>
</dbReference>
<comment type="caution">
    <text evidence="2">The sequence shown here is derived from an EMBL/GenBank/DDBJ whole genome shotgun (WGS) entry which is preliminary data.</text>
</comment>
<comment type="subcellular location">
    <subcellularLocation>
        <location evidence="1">Endoplasmic reticulum membrane</location>
        <topology evidence="1">Multi-pass membrane protein</topology>
    </subcellularLocation>
</comment>
<name>A0A5N5QL95_9AGAM</name>
<evidence type="ECO:0000256" key="1">
    <source>
        <dbReference type="RuleBase" id="RU367121"/>
    </source>
</evidence>
<dbReference type="GO" id="GO:0005789">
    <property type="term" value="C:endoplasmic reticulum membrane"/>
    <property type="evidence" value="ECO:0007669"/>
    <property type="project" value="UniProtKB-SubCell"/>
</dbReference>
<protein>
    <recommendedName>
        <fullName evidence="1">Squalene monooxygenase</fullName>
        <ecNumber evidence="1">1.14.14.17</ecNumber>
    </recommendedName>
</protein>
<dbReference type="PANTHER" id="PTHR10835:SF0">
    <property type="entry name" value="SQUALENE MONOOXYGENASE"/>
    <property type="match status" value="1"/>
</dbReference>
<keyword evidence="1" id="KW-0285">Flavoprotein</keyword>
<evidence type="ECO:0000313" key="2">
    <source>
        <dbReference type="EMBL" id="KAB5592542.1"/>
    </source>
</evidence>
<comment type="similarity">
    <text evidence="1">Belongs to the squalene monooxygenase family.</text>
</comment>
<comment type="catalytic activity">
    <reaction evidence="1">
        <text>squalene + reduced [NADPH--hemoprotein reductase] + O2 = (S)-2,3-epoxysqualene + oxidized [NADPH--hemoprotein reductase] + H2O + H(+)</text>
        <dbReference type="Rhea" id="RHEA:25282"/>
        <dbReference type="Rhea" id="RHEA-COMP:11964"/>
        <dbReference type="Rhea" id="RHEA-COMP:11965"/>
        <dbReference type="ChEBI" id="CHEBI:15377"/>
        <dbReference type="ChEBI" id="CHEBI:15378"/>
        <dbReference type="ChEBI" id="CHEBI:15379"/>
        <dbReference type="ChEBI" id="CHEBI:15440"/>
        <dbReference type="ChEBI" id="CHEBI:15441"/>
        <dbReference type="ChEBI" id="CHEBI:57618"/>
        <dbReference type="ChEBI" id="CHEBI:58210"/>
        <dbReference type="EC" id="1.14.14.17"/>
    </reaction>
</comment>
<dbReference type="SUPFAM" id="SSF51905">
    <property type="entry name" value="FAD/NAD(P)-binding domain"/>
    <property type="match status" value="1"/>
</dbReference>
<keyword evidence="2" id="KW-0503">Monooxygenase</keyword>
<dbReference type="Gene3D" id="3.50.50.60">
    <property type="entry name" value="FAD/NAD(P)-binding domain"/>
    <property type="match status" value="1"/>
</dbReference>
<dbReference type="InterPro" id="IPR040125">
    <property type="entry name" value="Squalene_monox"/>
</dbReference>
<keyword evidence="3" id="KW-1185">Reference proteome</keyword>
<comment type="cofactor">
    <cofactor evidence="1">
        <name>FAD</name>
        <dbReference type="ChEBI" id="CHEBI:57692"/>
    </cofactor>
</comment>
<proteinExistence type="inferred from homology"/>
<dbReference type="Proteomes" id="UP000383932">
    <property type="component" value="Unassembled WGS sequence"/>
</dbReference>
<comment type="function">
    <text evidence="1">Catalyzes the stereospecific oxidation of squalene to (S)-2,3-epoxysqualene, and is considered to be a rate-limiting enzyme in steroid biosynthesis.</text>
</comment>
<gene>
    <name evidence="2" type="ORF">CTheo_4009</name>
</gene>
<dbReference type="EC" id="1.14.14.17" evidence="1"/>
<reference evidence="2 3" key="1">
    <citation type="journal article" date="2019" name="Fungal Biol. Biotechnol.">
        <title>Draft genome sequence of fastidious pathogen Ceratobasidium theobromae, which causes vascular-streak dieback in Theobroma cacao.</title>
        <authorList>
            <person name="Ali S.S."/>
            <person name="Asman A."/>
            <person name="Shao J."/>
            <person name="Firmansyah A.P."/>
            <person name="Susilo A.W."/>
            <person name="Rosmana A."/>
            <person name="McMahon P."/>
            <person name="Junaid M."/>
            <person name="Guest D."/>
            <person name="Kheng T.Y."/>
            <person name="Meinhardt L.W."/>
            <person name="Bailey B.A."/>
        </authorList>
    </citation>
    <scope>NUCLEOTIDE SEQUENCE [LARGE SCALE GENOMIC DNA]</scope>
    <source>
        <strain evidence="2 3">CT2</strain>
    </source>
</reference>
<dbReference type="UniPathway" id="UPA00767">
    <property type="reaction ID" value="UER00752"/>
</dbReference>
<keyword evidence="1" id="KW-0274">FAD</keyword>
<dbReference type="InterPro" id="IPR036188">
    <property type="entry name" value="FAD/NAD-bd_sf"/>
</dbReference>
<dbReference type="EMBL" id="SSOP01000061">
    <property type="protein sequence ID" value="KAB5592542.1"/>
    <property type="molecule type" value="Genomic_DNA"/>
</dbReference>
<dbReference type="AlphaFoldDB" id="A0A5N5QL95"/>
<sequence>MSEYDVVLIGAGIAGSAIAHGLPVPDRNVGELLQPGGMATLNDLGPLVRFLSEGRSFHHGRFVMRLREAASQHSNVDVIGATVSELIEDKGRIIGVRARRKDRDEETPISVKCPLNLRPPTDDRHMYLSDTVTPILLRTFPLNPADLFDPPAICIHSRYPSHWRHAEEVLAGTSAQMDTDWDARLAGKVDRVSSVVCDVYVARRRSGRGRSHLILIRRFIRFILAVSRLELVAPTYGMAERVSGIIHAKYNTIRPPSPMVTSSRLVVQLKLGLLKV</sequence>
<keyword evidence="1" id="KW-0256">Endoplasmic reticulum</keyword>
<keyword evidence="1" id="KW-0560">Oxidoreductase</keyword>
<dbReference type="GO" id="GO:0050660">
    <property type="term" value="F:flavin adenine dinucleotide binding"/>
    <property type="evidence" value="ECO:0007669"/>
    <property type="project" value="UniProtKB-UniRule"/>
</dbReference>
<evidence type="ECO:0000313" key="3">
    <source>
        <dbReference type="Proteomes" id="UP000383932"/>
    </source>
</evidence>
<dbReference type="OrthoDB" id="1678617at2759"/>
<organism evidence="2 3">
    <name type="scientific">Ceratobasidium theobromae</name>
    <dbReference type="NCBI Taxonomy" id="1582974"/>
    <lineage>
        <taxon>Eukaryota</taxon>
        <taxon>Fungi</taxon>
        <taxon>Dikarya</taxon>
        <taxon>Basidiomycota</taxon>
        <taxon>Agaricomycotina</taxon>
        <taxon>Agaricomycetes</taxon>
        <taxon>Cantharellales</taxon>
        <taxon>Ceratobasidiaceae</taxon>
        <taxon>Ceratobasidium</taxon>
    </lineage>
</organism>
<dbReference type="PANTHER" id="PTHR10835">
    <property type="entry name" value="SQUALENE MONOOXYGENASE"/>
    <property type="match status" value="1"/>
</dbReference>
<accession>A0A5N5QL95</accession>